<dbReference type="SUPFAM" id="SSF56784">
    <property type="entry name" value="HAD-like"/>
    <property type="match status" value="1"/>
</dbReference>
<name>A0A1Z4MZA9_9CYAN</name>
<dbReference type="InterPro" id="IPR023214">
    <property type="entry name" value="HAD_sf"/>
</dbReference>
<dbReference type="InterPro" id="IPR006439">
    <property type="entry name" value="HAD-SF_hydro_IA"/>
</dbReference>
<protein>
    <recommendedName>
        <fullName evidence="3">HAD family hydrolase</fullName>
    </recommendedName>
</protein>
<dbReference type="SFLD" id="SFLDS00003">
    <property type="entry name" value="Haloacid_Dehalogenase"/>
    <property type="match status" value="1"/>
</dbReference>
<sequence length="228" mass="24428">MAYQGVILDVDGTLILSNNAHAEAWVEAFAEFGYEVKFTQVRPLIGMGGDQIIPKFVPGLSDQQGKGKQIADKRKELIINKFSKELTPTNGARELILKMQSVGLRLIIASSASSQELSVLLKAGHIDDLLSQDEATTSNDAESSKPAPDIVQAALDRLNIPASQVVMLGDTPYDIESANKAGVDVIALRCGGFDDDQLENAIAIYNDPADLLTQFDSSPLAIQAITTA</sequence>
<dbReference type="EMBL" id="AP018248">
    <property type="protein sequence ID" value="BAY98783.1"/>
    <property type="molecule type" value="Genomic_DNA"/>
</dbReference>
<dbReference type="InterPro" id="IPR050155">
    <property type="entry name" value="HAD-like_hydrolase_sf"/>
</dbReference>
<dbReference type="KEGG" id="ttq:NIES37_27350"/>
<dbReference type="NCBIfam" id="TIGR01549">
    <property type="entry name" value="HAD-SF-IA-v1"/>
    <property type="match status" value="1"/>
</dbReference>
<dbReference type="PRINTS" id="PR00413">
    <property type="entry name" value="HADHALOGNASE"/>
</dbReference>
<dbReference type="Gene3D" id="1.10.150.240">
    <property type="entry name" value="Putative phosphatase, domain 2"/>
    <property type="match status" value="1"/>
</dbReference>
<dbReference type="RefSeq" id="WP_096576462.1">
    <property type="nucleotide sequence ID" value="NZ_CAWNJS010000001.1"/>
</dbReference>
<dbReference type="InterPro" id="IPR023198">
    <property type="entry name" value="PGP-like_dom2"/>
</dbReference>
<reference evidence="1 2" key="1">
    <citation type="submission" date="2017-06" db="EMBL/GenBank/DDBJ databases">
        <title>Genome sequencing of cyanobaciteial culture collection at National Institute for Environmental Studies (NIES).</title>
        <authorList>
            <person name="Hirose Y."/>
            <person name="Shimura Y."/>
            <person name="Fujisawa T."/>
            <person name="Nakamura Y."/>
            <person name="Kawachi M."/>
        </authorList>
    </citation>
    <scope>NUCLEOTIDE SEQUENCE [LARGE SCALE GENOMIC DNA]</scope>
    <source>
        <strain evidence="1 2">NIES-37</strain>
    </source>
</reference>
<evidence type="ECO:0008006" key="3">
    <source>
        <dbReference type="Google" id="ProtNLM"/>
    </source>
</evidence>
<dbReference type="Gene3D" id="3.40.50.1000">
    <property type="entry name" value="HAD superfamily/HAD-like"/>
    <property type="match status" value="1"/>
</dbReference>
<dbReference type="AlphaFoldDB" id="A0A1Z4MZA9"/>
<dbReference type="Pfam" id="PF13419">
    <property type="entry name" value="HAD_2"/>
    <property type="match status" value="1"/>
</dbReference>
<dbReference type="GO" id="GO:0006281">
    <property type="term" value="P:DNA repair"/>
    <property type="evidence" value="ECO:0007669"/>
    <property type="project" value="TreeGrafter"/>
</dbReference>
<accession>A0A1Z4MZA9</accession>
<dbReference type="GO" id="GO:0005829">
    <property type="term" value="C:cytosol"/>
    <property type="evidence" value="ECO:0007669"/>
    <property type="project" value="TreeGrafter"/>
</dbReference>
<dbReference type="SFLD" id="SFLDG01129">
    <property type="entry name" value="C1.5:_HAD__Beta-PGM__Phosphata"/>
    <property type="match status" value="1"/>
</dbReference>
<dbReference type="Proteomes" id="UP000218785">
    <property type="component" value="Chromosome"/>
</dbReference>
<dbReference type="InterPro" id="IPR036412">
    <property type="entry name" value="HAD-like_sf"/>
</dbReference>
<dbReference type="NCBIfam" id="TIGR01509">
    <property type="entry name" value="HAD-SF-IA-v3"/>
    <property type="match status" value="1"/>
</dbReference>
<dbReference type="PANTHER" id="PTHR43434:SF16">
    <property type="entry name" value="BLL8046 PROTEIN"/>
    <property type="match status" value="1"/>
</dbReference>
<dbReference type="PANTHER" id="PTHR43434">
    <property type="entry name" value="PHOSPHOGLYCOLATE PHOSPHATASE"/>
    <property type="match status" value="1"/>
</dbReference>
<dbReference type="SFLD" id="SFLDG01135">
    <property type="entry name" value="C1.5.6:_HAD__Beta-PGM__Phospha"/>
    <property type="match status" value="1"/>
</dbReference>
<evidence type="ECO:0000313" key="2">
    <source>
        <dbReference type="Proteomes" id="UP000218785"/>
    </source>
</evidence>
<dbReference type="GO" id="GO:0008967">
    <property type="term" value="F:phosphoglycolate phosphatase activity"/>
    <property type="evidence" value="ECO:0007669"/>
    <property type="project" value="TreeGrafter"/>
</dbReference>
<gene>
    <name evidence="1" type="ORF">NIES37_27350</name>
</gene>
<proteinExistence type="predicted"/>
<organism evidence="1 2">
    <name type="scientific">Tolypothrix tenuis PCC 7101</name>
    <dbReference type="NCBI Taxonomy" id="231146"/>
    <lineage>
        <taxon>Bacteria</taxon>
        <taxon>Bacillati</taxon>
        <taxon>Cyanobacteriota</taxon>
        <taxon>Cyanophyceae</taxon>
        <taxon>Nostocales</taxon>
        <taxon>Tolypothrichaceae</taxon>
        <taxon>Tolypothrix</taxon>
    </lineage>
</organism>
<evidence type="ECO:0000313" key="1">
    <source>
        <dbReference type="EMBL" id="BAY98783.1"/>
    </source>
</evidence>
<keyword evidence="2" id="KW-1185">Reference proteome</keyword>
<dbReference type="InterPro" id="IPR041492">
    <property type="entry name" value="HAD_2"/>
</dbReference>